<reference evidence="3 4" key="1">
    <citation type="journal article" date="2018" name="Sci. Rep.">
        <title>Comparative analysis of the Pocillopora damicornis genome highlights role of immune system in coral evolution.</title>
        <authorList>
            <person name="Cunning R."/>
            <person name="Bay R.A."/>
            <person name="Gillette P."/>
            <person name="Baker A.C."/>
            <person name="Traylor-Knowles N."/>
        </authorList>
    </citation>
    <scope>NUCLEOTIDE SEQUENCE [LARGE SCALE GENOMIC DNA]</scope>
    <source>
        <strain evidence="3">RSMAS</strain>
        <tissue evidence="3">Whole animal</tissue>
    </source>
</reference>
<accession>A0A3M6TNJ1</accession>
<protein>
    <submittedName>
        <fullName evidence="3">Uncharacterized protein</fullName>
    </submittedName>
</protein>
<gene>
    <name evidence="3" type="ORF">pdam_00005160</name>
</gene>
<keyword evidence="2" id="KW-0812">Transmembrane</keyword>
<dbReference type="EMBL" id="RCHS01003253">
    <property type="protein sequence ID" value="RMX42878.1"/>
    <property type="molecule type" value="Genomic_DNA"/>
</dbReference>
<feature type="compositionally biased region" description="Pro residues" evidence="1">
    <location>
        <begin position="109"/>
        <end position="124"/>
    </location>
</feature>
<keyword evidence="4" id="KW-1185">Reference proteome</keyword>
<proteinExistence type="predicted"/>
<feature type="region of interest" description="Disordered" evidence="1">
    <location>
        <begin position="40"/>
        <end position="138"/>
    </location>
</feature>
<dbReference type="Proteomes" id="UP000275408">
    <property type="component" value="Unassembled WGS sequence"/>
</dbReference>
<evidence type="ECO:0000256" key="2">
    <source>
        <dbReference type="SAM" id="Phobius"/>
    </source>
</evidence>
<feature type="compositionally biased region" description="Polar residues" evidence="1">
    <location>
        <begin position="43"/>
        <end position="60"/>
    </location>
</feature>
<comment type="caution">
    <text evidence="3">The sequence shown here is derived from an EMBL/GenBank/DDBJ whole genome shotgun (WGS) entry which is preliminary data.</text>
</comment>
<feature type="transmembrane region" description="Helical" evidence="2">
    <location>
        <begin position="6"/>
        <end position="29"/>
    </location>
</feature>
<keyword evidence="2" id="KW-0472">Membrane</keyword>
<organism evidence="3 4">
    <name type="scientific">Pocillopora damicornis</name>
    <name type="common">Cauliflower coral</name>
    <name type="synonym">Millepora damicornis</name>
    <dbReference type="NCBI Taxonomy" id="46731"/>
    <lineage>
        <taxon>Eukaryota</taxon>
        <taxon>Metazoa</taxon>
        <taxon>Cnidaria</taxon>
        <taxon>Anthozoa</taxon>
        <taxon>Hexacorallia</taxon>
        <taxon>Scleractinia</taxon>
        <taxon>Astrocoeniina</taxon>
        <taxon>Pocilloporidae</taxon>
        <taxon>Pocillopora</taxon>
    </lineage>
</organism>
<dbReference type="AlphaFoldDB" id="A0A3M6TNJ1"/>
<feature type="compositionally biased region" description="Polar residues" evidence="1">
    <location>
        <begin position="70"/>
        <end position="87"/>
    </location>
</feature>
<sequence>MSEVVQTVFIVLVIVLFAIVIGCCCHITAQKRRGEIAARRRTTQQGEVQPSGYTNQSETGSIFILRLRGASSTSDSTRTGHQRSSSVAEDVCQNHDESPRSPDAIADSGPPPYIAVSNEPPPPSYEEAVRVSQENLAM</sequence>
<evidence type="ECO:0000313" key="4">
    <source>
        <dbReference type="Proteomes" id="UP000275408"/>
    </source>
</evidence>
<name>A0A3M6TNJ1_POCDA</name>
<keyword evidence="2" id="KW-1133">Transmembrane helix</keyword>
<evidence type="ECO:0000256" key="1">
    <source>
        <dbReference type="SAM" id="MobiDB-lite"/>
    </source>
</evidence>
<evidence type="ECO:0000313" key="3">
    <source>
        <dbReference type="EMBL" id="RMX42878.1"/>
    </source>
</evidence>